<dbReference type="InterPro" id="IPR000835">
    <property type="entry name" value="HTH_MarR-typ"/>
</dbReference>
<keyword evidence="3" id="KW-0804">Transcription</keyword>
<gene>
    <name evidence="5" type="primary">marR_1</name>
    <name evidence="5" type="ORF">PbB2_00633</name>
</gene>
<dbReference type="GO" id="GO:0006950">
    <property type="term" value="P:response to stress"/>
    <property type="evidence" value="ECO:0007669"/>
    <property type="project" value="TreeGrafter"/>
</dbReference>
<feature type="domain" description="HTH marR-type" evidence="4">
    <location>
        <begin position="1"/>
        <end position="146"/>
    </location>
</feature>
<evidence type="ECO:0000256" key="3">
    <source>
        <dbReference type="ARBA" id="ARBA00023163"/>
    </source>
</evidence>
<reference evidence="5 6" key="1">
    <citation type="journal article" date="2018" name="Genome Announc.">
        <title>Draft Genome Sequence of "Candidatus Phycosocius bacilliformis," an Alphaproteobacterial Ectosymbiont of the Hydrocarbon-Producing Green Alga Botryococcus braunii.</title>
        <authorList>
            <person name="Tanabe Y."/>
            <person name="Yamaguchi H."/>
            <person name="Watanabe M.M."/>
        </authorList>
    </citation>
    <scope>NUCLEOTIDE SEQUENCE [LARGE SCALE GENOMIC DNA]</scope>
    <source>
        <strain evidence="5 6">BOTRYCO-2</strain>
    </source>
</reference>
<dbReference type="SUPFAM" id="SSF46785">
    <property type="entry name" value="Winged helix' DNA-binding domain"/>
    <property type="match status" value="1"/>
</dbReference>
<evidence type="ECO:0000256" key="1">
    <source>
        <dbReference type="ARBA" id="ARBA00023015"/>
    </source>
</evidence>
<protein>
    <submittedName>
        <fullName evidence="5">Multiple antibiotic resistance protein MarR</fullName>
    </submittedName>
</protein>
<dbReference type="PRINTS" id="PR00598">
    <property type="entry name" value="HTHMARR"/>
</dbReference>
<dbReference type="Pfam" id="PF12802">
    <property type="entry name" value="MarR_2"/>
    <property type="match status" value="1"/>
</dbReference>
<evidence type="ECO:0000259" key="4">
    <source>
        <dbReference type="PROSITE" id="PS50995"/>
    </source>
</evidence>
<dbReference type="Proteomes" id="UP000245086">
    <property type="component" value="Unassembled WGS sequence"/>
</dbReference>
<accession>A0A2P2E7E0</accession>
<keyword evidence="6" id="KW-1185">Reference proteome</keyword>
<dbReference type="InterPro" id="IPR036390">
    <property type="entry name" value="WH_DNA-bd_sf"/>
</dbReference>
<dbReference type="Gene3D" id="1.10.10.10">
    <property type="entry name" value="Winged helix-like DNA-binding domain superfamily/Winged helix DNA-binding domain"/>
    <property type="match status" value="1"/>
</dbReference>
<dbReference type="GO" id="GO:0003700">
    <property type="term" value="F:DNA-binding transcription factor activity"/>
    <property type="evidence" value="ECO:0007669"/>
    <property type="project" value="InterPro"/>
</dbReference>
<dbReference type="SMART" id="SM00347">
    <property type="entry name" value="HTH_MARR"/>
    <property type="match status" value="1"/>
</dbReference>
<dbReference type="GO" id="GO:0003677">
    <property type="term" value="F:DNA binding"/>
    <property type="evidence" value="ECO:0007669"/>
    <property type="project" value="UniProtKB-KW"/>
</dbReference>
<evidence type="ECO:0000313" key="5">
    <source>
        <dbReference type="EMBL" id="GBF56976.1"/>
    </source>
</evidence>
<evidence type="ECO:0000313" key="6">
    <source>
        <dbReference type="Proteomes" id="UP000245086"/>
    </source>
</evidence>
<dbReference type="PANTHER" id="PTHR33164:SF43">
    <property type="entry name" value="HTH-TYPE TRANSCRIPTIONAL REPRESSOR YETL"/>
    <property type="match status" value="1"/>
</dbReference>
<dbReference type="InterPro" id="IPR023187">
    <property type="entry name" value="Tscrpt_reg_MarR-type_CS"/>
</dbReference>
<keyword evidence="1" id="KW-0805">Transcription regulation</keyword>
<evidence type="ECO:0000256" key="2">
    <source>
        <dbReference type="ARBA" id="ARBA00023125"/>
    </source>
</evidence>
<dbReference type="InterPro" id="IPR039422">
    <property type="entry name" value="MarR/SlyA-like"/>
</dbReference>
<organism evidence="5 6">
    <name type="scientific">Candidatus Phycosocius bacilliformis</name>
    <dbReference type="NCBI Taxonomy" id="1445552"/>
    <lineage>
        <taxon>Bacteria</taxon>
        <taxon>Pseudomonadati</taxon>
        <taxon>Pseudomonadota</taxon>
        <taxon>Alphaproteobacteria</taxon>
        <taxon>Caulobacterales</taxon>
        <taxon>Caulobacterales incertae sedis</taxon>
        <taxon>Candidatus Phycosocius</taxon>
    </lineage>
</organism>
<dbReference type="OrthoDB" id="2287011at2"/>
<dbReference type="InterPro" id="IPR036388">
    <property type="entry name" value="WH-like_DNA-bd_sf"/>
</dbReference>
<comment type="caution">
    <text evidence="5">The sequence shown here is derived from an EMBL/GenBank/DDBJ whole genome shotgun (WGS) entry which is preliminary data.</text>
</comment>
<dbReference type="AlphaFoldDB" id="A0A2P2E7E0"/>
<dbReference type="RefSeq" id="WP_108983806.1">
    <property type="nucleotide sequence ID" value="NZ_BFBR01000001.1"/>
</dbReference>
<name>A0A2P2E7E0_9PROT</name>
<dbReference type="PANTHER" id="PTHR33164">
    <property type="entry name" value="TRANSCRIPTIONAL REGULATOR, MARR FAMILY"/>
    <property type="match status" value="1"/>
</dbReference>
<proteinExistence type="predicted"/>
<dbReference type="PROSITE" id="PS01117">
    <property type="entry name" value="HTH_MARR_1"/>
    <property type="match status" value="1"/>
</dbReference>
<dbReference type="PROSITE" id="PS50995">
    <property type="entry name" value="HTH_MARR_2"/>
    <property type="match status" value="1"/>
</dbReference>
<sequence length="154" mass="16915">MPHPPKPDFQSLAFQFFNEVAIIDQLGNTRLERVLPDGLSIAGFGLLNHFVRLDLHHETPSQLAKAFQVTKGAMTNTIQRLAAKGWIEIEAAPEDGRSKRVKITQAGRATRDAALASLVPSLNQLAELIDGDDIAALLPSLMKIRTILDTNREP</sequence>
<dbReference type="EMBL" id="BFBR01000001">
    <property type="protein sequence ID" value="GBF56976.1"/>
    <property type="molecule type" value="Genomic_DNA"/>
</dbReference>
<keyword evidence="2" id="KW-0238">DNA-binding</keyword>